<dbReference type="EMBL" id="CM051396">
    <property type="protein sequence ID" value="KAJ4721935.1"/>
    <property type="molecule type" value="Genomic_DNA"/>
</dbReference>
<proteinExistence type="predicted"/>
<evidence type="ECO:0000313" key="2">
    <source>
        <dbReference type="Proteomes" id="UP001164539"/>
    </source>
</evidence>
<organism evidence="1 2">
    <name type="scientific">Melia azedarach</name>
    <name type="common">Chinaberry tree</name>
    <dbReference type="NCBI Taxonomy" id="155640"/>
    <lineage>
        <taxon>Eukaryota</taxon>
        <taxon>Viridiplantae</taxon>
        <taxon>Streptophyta</taxon>
        <taxon>Embryophyta</taxon>
        <taxon>Tracheophyta</taxon>
        <taxon>Spermatophyta</taxon>
        <taxon>Magnoliopsida</taxon>
        <taxon>eudicotyledons</taxon>
        <taxon>Gunneridae</taxon>
        <taxon>Pentapetalae</taxon>
        <taxon>rosids</taxon>
        <taxon>malvids</taxon>
        <taxon>Sapindales</taxon>
        <taxon>Meliaceae</taxon>
        <taxon>Melia</taxon>
    </lineage>
</organism>
<accession>A0ACC1YGZ6</accession>
<dbReference type="Proteomes" id="UP001164539">
    <property type="component" value="Chromosome 3"/>
</dbReference>
<comment type="caution">
    <text evidence="1">The sequence shown here is derived from an EMBL/GenBank/DDBJ whole genome shotgun (WGS) entry which is preliminary data.</text>
</comment>
<evidence type="ECO:0000313" key="1">
    <source>
        <dbReference type="EMBL" id="KAJ4721935.1"/>
    </source>
</evidence>
<sequence>MFEAHVLHLLRKYLGEYVHGLSVEALRISVWKGDVVLKDLNLKAEALNALRLPVTVKAGFVGTITLKVPWKSLGKEPVIVLIDRVFVLAHPASDGQEENLEKLFEAKLQRIEEAESATLEAKSRSKQGSPPPESSWLGSLIATIIGNLKISISNVHVRYEDSVSNPGHPFASGITLAKLAAVTTDEHGNEIFDTSGALDKLRKSLQLERLALYHDSNCLPWKIDKRWEDLSPKEWIEIFEDGINENVVDSGMVSPWAMNRTYLVSPINGLLKYDRLGNQERNDPEIPFEKASLVLSDVSLTITEEQYHDWIKLLEVVSKYRAYIEVSHLRPMVPVSEAPHLWWRYALQAGLQQKKLCYRFSWDSIQHLCQLRRRYVQLYASYLQQSSTSSNSEIREIEKNLDSKVILLWRLLAHAKVESVKSKEAAEQRRLKKKSWFSFTWLANSEDAPIEDASEGSQSTEERLTNEEWQAINKLLSYQPGEELRSHSGKDMQNMIQYLVTVSIGQAAARIISTNQTEIVCGRFEQLYVSTKFKHRSTHCDVLLRFYGLSAPEGSLAESVCSGQKVNALAASFVRSPVGENVDWKLSATISPCHVTVLMESYDRFFEFVKRSNAVSPAVALETATALQMKIEKVTRRAQEQFQMVLEEQSRFALDIDLDAPKVRVPIRTRGSSRCDSHFLLDFGHFTLHTVGSQSEEQKQNIYSRFYIAGRDIAAFFTDCDSDCQNCSLVVPTDNRQEIVSSTSKKVDDFYSLIDRCGMAVIVDQIKLPHPSYPSTRISVQVPNLGVHFSPARYHRLMELLNILYGTMETYGQPTADSLQAELAPWNPADLAIDAKILVWGGIGNSVATWQPCFLVLSGLYLYVLESEKSQNYQRYLSMAGRQVFEVPPANIGGSPFCTAVSFRGMDAQKALESSSTWIIKFREDEEKGTWLKELTRATYQASVPASVDVLANNGDGVTEFDETQKTNLKTADLVIDGALLETKLFIYGKNDDTVDDKVEETLLLEVLAGGGKVHVISLDGDLTVRMKLHSLKIKDELQGRLSETPQYLACSVLKNDDVLNSKDGAAESPENDTSMVLLEEDDAFKDALPEFLSVTDADVYSPKMDMMESCMSQDTKDLGYFQPAEALIHKHELVQGKGISGEIFYEAEGGDSLDFVSVIFSSRSPNSPDYDGVDMQMSIRMSRLEFFCNRPTLVALIGFGFDLSAVSCEISDTDNTRSSDQKSSINKEKNEENMRVEGLLGYGKDRVVFYLTMNVDSVSVFLNKEDGSQLAMFVQESFLLDLKVHPSSISIEGTLGNFRLCDMSLGADHCWGWLCDIRNPGVDSLIKFKFNSYSVGDDDYEGYDYSLSGRLSAVRIVFLYRFVQEITVYFMELATPHTEEVIKLVDKVGGFEWLIQKYEIDGATALKLDLSLDTPIIIVPRDSLSKDFIQLDLGQLQVQNEIYWHGCPEKDPSAVHIDVLHAEIMGINMSVGINGCLGKPMIREGRGLDVYVRRSLRDVFRKVPTFSLEVKVGFLHGVMSDKEYDVIINCTTMNLNEAPKLPPSFRGSKSGSKDTMRLLADKVNMNSQSLLSQTVTIIAVEVNYALLELCNGILEESPLAHLALEGLWVSYRMTSLSEMDLYVTIPKFSIMDIRPNTKPEMRLMLGLSTDASKQSSYGKLPLFLNKNSFRRSNSEVELDTDIPISTMFLMDYRWRTSSQSYVVRIQQPRILVVPDFLLAVVEYFVPALGTITGRDETMDPKNDPISRNNSIVLSDSVYKQNEDVVYLSPSRHLVADAVGVDEYIYDGCGRTICLSEEKHMSQSVKYQPIIIIGRGKRLRFVNVKIENGSLLRKYTYLSNDSSYSVSSEDGVDILLLDNSSSDDKKNLEHMQESCKTPQASSISQSDSNLTQSFTFEAQVVSPEFTFYDGTKSSLDDSSYGEKLLRAKLDLNFMYASKENDTWIRALMKGLTVEAGSGIVILDPVDISGGYTSVKEKTNMSLVSTDICIHLSLSAISLLLNLHSQAAAALQFGNAVPLARCSNFNQVWVSPKENGPHNNLTFWRPEAPSNYVILGDCVTSRSIPPPHVVMAVNNSYGRVRKPIGFDFIGLLSDAQGIEGHSDVSSDCSLWMPVAPPGYTAMGCVAHVGNEPPPNHIVYCLRSDLVTSATFSECAFSAPSNPVFASGFSIWRVDNVLGSFYAHPSAECPFKSNSCDLNHLLLWNSAQSHLSLKESASDLTDDHNYGTQRVTNEGASSSGWDVLRSISKSTSCYMSTPHFERIWWDKGSEIRRPVSVWRPITRAGYAMLGDCITEGLEPPTLGMIFKVDNPEISAKPVQFTKVAHIMGKGFDEAFFWYPIAPPGYVSLGCVVSRTDEAPSTDSVCCPRMDVVTQANILDVPISRSSTAKASQCWSIWKVENQACTFLARSDLKKPSSRLAYTIGDSVKPKTQENITAEVKLRCLSLTVLDSLCGTMTPLFDTTIANIKLATHGRAESMNAVLISSIAASTFNTQLEAWEPLVEPFEGIFKFETYDTNLHPPSKLGRRVRVAATNILNINVSAANLETFVETILSWRRQLELEQKAIKLNEEAGRRQGEDATFSALDEDDFKTVIVENKLGGDIYLKKVEQDSYAVTQLHHGGSASVWIPPPRFSDRLNVVDESRESHCYIALQIIEAKGLPIVDDGNGHNFFCALRLVVDSQATDQQKLFPQSARTKCVKPLVSKFNDQVEGTAKWNELFLFEVPRKGLAKLEVEVTNLAAKAGKGEVVGALSFPVGHGTSTLKKVSSARMLHHPHDVQNIMSYSLRRKAHSNDDEDMQDYGRLFVSTSYFERSTITNLQRDVESDSDIDRDVGFWVGLRPEGAMETVKSLLPLSVVPKSLDNDFIAMEVIVKNGRKHAIFRGLVTVVNDSDVKLDVSICQASLIDDRSLGASSFSSVVEEIFAISPGSSAVLPWRCTSSDSDQCLQVRPVVDDQPSYTWGRPVAIGSSMAYGKDPPLMDQVPLHRQTTLKQGSKMSNCTFRLSQLEKKDLLVSSFPRTGSKQIWLSAGADASVLQTDLNTPVYDWRISINSPLKLENRLPCPAEFTVWEKTKEGIFVERQYGTIFSRRSAHIYSADVQRPLYLTLFIEGGWVLEKDPVLVLDLCSNDHISSFWMFHQQSKRRLRVSIERDLGGTSAAPKIIRFFVPYWIINDSSVPLGYRVVEIEPFDSTEVDSNSLSRAVKSARTALKSPTFSMERRYSSARRSIRVLEVIEDTSPRPSMLSPQDSAGRSGVMLFPSQKDAYASPRVGIAVAVRNSDIYSPGISLLELEKKERVDITASSSDGSYYKLSAALNMTSDRTKVVHFQPHALFINRIGLSLCVQQCDSQLVEWIHPTDPPKQFRWQSSARVELLKLRVDGCKWSTPFSVNNEGTMRVSLRSNTGGDPLQFRVVVRSGTKSSRYEVIFRCNSSSSPYRIENCSMFLPIHFRQVDGTSDSWQFLLPNAAASFLWEDLGRRHLLEILVDGADPSKSEKYNIDEFCDHEPIKLGAGPARALRVTVLKEERTNVVKVSDWMPENEPVAVLSKRIPSLLPQFSGSGSPQQQSPSLDSEFHVIVELAELGISIIDHTPEEILYLSVQNLLLAYSTGLGSGFSRFKLRMHGIQVDNQLPLTLLPVLLRPQRVGEENDYILKFSMTLQTNGSLDLCVYPYVGIYGPENSAFLINIHEPIIWRLHEMIQHINISRLYDTRRTAVSVDPFIQIGVLNISEIRFKVSMAMSPSQRPRGVLGFWSSLMTALGNTENMPVRINPRFHENVCMRQSTMTNDAISNIKKDLLGQPLQLLSGVDILGNASSALGHMSKGVAALSMDKKFIQSRQKQESKGVEDFGDVIREGGGALAKGLFRGVTGILTKPLEGAKSSGVEGFVQGVGKGIIGVAAQPVSGVLDLLSKTTEGANAMRMKIASAIASDEQLLRRRLPRVISGDNLLRPYDEYKAQGQVILQLAESGSFFGQVDLFKIRGKFALSDAYEDHFILPKGKILMITHRRVILLQQPSNIIAQRKFSPARDPCSVFWDVRWDDLVTMELTHGKKDHPKALPSRLILYLHIKSTEVKEQVRIIKCNRDSHQALEVYASIERARNTYGLILSKEIGKKKVMKPYSPLADNTGMEVIPKEGVCIWSPQQMPSSVHLSSTFGSDTS</sequence>
<protein>
    <submittedName>
        <fullName evidence="1">Calcium-dependent lipid-binding family protein</fullName>
    </submittedName>
</protein>
<reference evidence="1 2" key="1">
    <citation type="journal article" date="2023" name="Science">
        <title>Complex scaffold remodeling in plant triterpene biosynthesis.</title>
        <authorList>
            <person name="De La Pena R."/>
            <person name="Hodgson H."/>
            <person name="Liu J.C."/>
            <person name="Stephenson M.J."/>
            <person name="Martin A.C."/>
            <person name="Owen C."/>
            <person name="Harkess A."/>
            <person name="Leebens-Mack J."/>
            <person name="Jimenez L.E."/>
            <person name="Osbourn A."/>
            <person name="Sattely E.S."/>
        </authorList>
    </citation>
    <scope>NUCLEOTIDE SEQUENCE [LARGE SCALE GENOMIC DNA]</scope>
    <source>
        <strain evidence="2">cv. JPN11</strain>
        <tissue evidence="1">Leaf</tissue>
    </source>
</reference>
<gene>
    <name evidence="1" type="ORF">OWV82_005522</name>
</gene>
<keyword evidence="2" id="KW-1185">Reference proteome</keyword>
<name>A0ACC1YGZ6_MELAZ</name>